<reference evidence="1" key="2">
    <citation type="journal article" date="2022" name="New Phytol.">
        <title>Evolutionary transition to the ectomycorrhizal habit in the genomes of a hyperdiverse lineage of mushroom-forming fungi.</title>
        <authorList>
            <person name="Looney B."/>
            <person name="Miyauchi S."/>
            <person name="Morin E."/>
            <person name="Drula E."/>
            <person name="Courty P.E."/>
            <person name="Kohler A."/>
            <person name="Kuo A."/>
            <person name="LaButti K."/>
            <person name="Pangilinan J."/>
            <person name="Lipzen A."/>
            <person name="Riley R."/>
            <person name="Andreopoulos W."/>
            <person name="He G."/>
            <person name="Johnson J."/>
            <person name="Nolan M."/>
            <person name="Tritt A."/>
            <person name="Barry K.W."/>
            <person name="Grigoriev I.V."/>
            <person name="Nagy L.G."/>
            <person name="Hibbett D."/>
            <person name="Henrissat B."/>
            <person name="Matheny P.B."/>
            <person name="Labbe J."/>
            <person name="Martin F.M."/>
        </authorList>
    </citation>
    <scope>NUCLEOTIDE SEQUENCE</scope>
    <source>
        <strain evidence="1">HHB10654</strain>
    </source>
</reference>
<protein>
    <submittedName>
        <fullName evidence="1">Uncharacterized protein</fullName>
    </submittedName>
</protein>
<comment type="caution">
    <text evidence="1">The sequence shown here is derived from an EMBL/GenBank/DDBJ whole genome shotgun (WGS) entry which is preliminary data.</text>
</comment>
<accession>A0ACB8T758</accession>
<keyword evidence="2" id="KW-1185">Reference proteome</keyword>
<organism evidence="1 2">
    <name type="scientific">Artomyces pyxidatus</name>
    <dbReference type="NCBI Taxonomy" id="48021"/>
    <lineage>
        <taxon>Eukaryota</taxon>
        <taxon>Fungi</taxon>
        <taxon>Dikarya</taxon>
        <taxon>Basidiomycota</taxon>
        <taxon>Agaricomycotina</taxon>
        <taxon>Agaricomycetes</taxon>
        <taxon>Russulales</taxon>
        <taxon>Auriscalpiaceae</taxon>
        <taxon>Artomyces</taxon>
    </lineage>
</organism>
<name>A0ACB8T758_9AGAM</name>
<proteinExistence type="predicted"/>
<dbReference type="Proteomes" id="UP000814140">
    <property type="component" value="Unassembled WGS sequence"/>
</dbReference>
<dbReference type="EMBL" id="MU277201">
    <property type="protein sequence ID" value="KAI0063780.1"/>
    <property type="molecule type" value="Genomic_DNA"/>
</dbReference>
<evidence type="ECO:0000313" key="2">
    <source>
        <dbReference type="Proteomes" id="UP000814140"/>
    </source>
</evidence>
<sequence length="354" mass="38652">MARTSPQATAALALAIALLTAPPALALVKGPSTPRPADPYADPKDDPYNPLGYIASNALTTVALHLIAVSFIAHAFCLYKWKAWWMSCMVIGELTFGAGIACRYGLHVHPESTGVYIAEYLLVVLSPCAFIAADYILLGHLASHLQGDAHLPIRPRRIRILFLLSDLTTLSVQGLGGNLSLDAKTDKVTVLGNRQPISAPLRQIVLAGLVLQLISFCIFAGVFLRFVLRMRRYSPELWARDAGKRWYNDCRALVYALAVSSVGIILCHADEVSVSLNMKIRSVYRVIENAQGFKGPLSRSEPLFYLLDTLPLWLSVVVYAPFWPGRLMRPDSETFDQMEMEAAAAAAAAAAADK</sequence>
<evidence type="ECO:0000313" key="1">
    <source>
        <dbReference type="EMBL" id="KAI0063780.1"/>
    </source>
</evidence>
<gene>
    <name evidence="1" type="ORF">BV25DRAFT_1914863</name>
</gene>
<reference evidence="1" key="1">
    <citation type="submission" date="2021-03" db="EMBL/GenBank/DDBJ databases">
        <authorList>
            <consortium name="DOE Joint Genome Institute"/>
            <person name="Ahrendt S."/>
            <person name="Looney B.P."/>
            <person name="Miyauchi S."/>
            <person name="Morin E."/>
            <person name="Drula E."/>
            <person name="Courty P.E."/>
            <person name="Chicoki N."/>
            <person name="Fauchery L."/>
            <person name="Kohler A."/>
            <person name="Kuo A."/>
            <person name="Labutti K."/>
            <person name="Pangilinan J."/>
            <person name="Lipzen A."/>
            <person name="Riley R."/>
            <person name="Andreopoulos W."/>
            <person name="He G."/>
            <person name="Johnson J."/>
            <person name="Barry K.W."/>
            <person name="Grigoriev I.V."/>
            <person name="Nagy L."/>
            <person name="Hibbett D."/>
            <person name="Henrissat B."/>
            <person name="Matheny P.B."/>
            <person name="Labbe J."/>
            <person name="Martin F."/>
        </authorList>
    </citation>
    <scope>NUCLEOTIDE SEQUENCE</scope>
    <source>
        <strain evidence="1">HHB10654</strain>
    </source>
</reference>